<dbReference type="Gene3D" id="4.10.80.30">
    <property type="entry name" value="DNA polymerase, domain 6"/>
    <property type="match status" value="1"/>
</dbReference>
<comment type="caution">
    <text evidence="6">The sequence shown here is derived from an EMBL/GenBank/DDBJ whole genome shotgun (WGS) entry which is preliminary data.</text>
</comment>
<dbReference type="SMART" id="SM00047">
    <property type="entry name" value="LYZ2"/>
    <property type="match status" value="1"/>
</dbReference>
<dbReference type="PANTHER" id="PTHR33308:SF9">
    <property type="entry name" value="PEPTIDOGLYCAN HYDROLASE FLGJ"/>
    <property type="match status" value="1"/>
</dbReference>
<keyword evidence="3" id="KW-0378">Hydrolase</keyword>
<dbReference type="PROSITE" id="PS51170">
    <property type="entry name" value="CW"/>
    <property type="match status" value="1"/>
</dbReference>
<evidence type="ECO:0000256" key="2">
    <source>
        <dbReference type="ARBA" id="ARBA00022737"/>
    </source>
</evidence>
<dbReference type="InterPro" id="IPR002901">
    <property type="entry name" value="MGlyc_endo_b_GlcNAc-like_dom"/>
</dbReference>
<accession>A0ABV9M319</accession>
<dbReference type="EMBL" id="JBHSGT010000029">
    <property type="protein sequence ID" value="MFC4709960.1"/>
    <property type="molecule type" value="Genomic_DNA"/>
</dbReference>
<dbReference type="Pfam" id="PF01832">
    <property type="entry name" value="Glucosaminidase"/>
    <property type="match status" value="1"/>
</dbReference>
<gene>
    <name evidence="6" type="ORF">ACFO3L_04845</name>
</gene>
<dbReference type="InterPro" id="IPR051056">
    <property type="entry name" value="Glycosyl_Hydrolase_73"/>
</dbReference>
<evidence type="ECO:0000313" key="6">
    <source>
        <dbReference type="EMBL" id="MFC4709960.1"/>
    </source>
</evidence>
<evidence type="ECO:0000259" key="5">
    <source>
        <dbReference type="SMART" id="SM00047"/>
    </source>
</evidence>
<dbReference type="PANTHER" id="PTHR33308">
    <property type="entry name" value="PEPTIDOGLYCAN HYDROLASE FLGJ"/>
    <property type="match status" value="1"/>
</dbReference>
<dbReference type="Gene3D" id="2.10.270.10">
    <property type="entry name" value="Cholin Binding"/>
    <property type="match status" value="1"/>
</dbReference>
<sequence length="612" mass="70616">MEVEISSESEIDEIKIPQNKVDIESTVLNLYGSIINKKYKLFSDRELEHDISNQYDLINKTIYITDSFITENKEIYFSISDNQKWLGYIPEKDVRISSGNQGVHQDYGKYVSIKGDFDIWDGFSWETSIPGSKYTNQTFQARGVYHHFNGSRYLSLYDNKGDWLGYINELGTTLGNGDQGAHHAYGKYVSIKGDFDIWDGFSWETSIPGSKYTNQTFQAKGVYNHFNGSRYLSLYDSKGKWIGYINEQGTSLAKGQQGVYHNYGRYISVVGNYDFWQNFSWSSRVHSSKYQGQTFLAKGIYYHFNGSRYLSVYDNKGNWLGYLNAAGAKVVSGQQGAYQSYGKNVTIKNNNYAIWRNFSWSRKASGNHLGKTYLAKGVYHHFNGSRYLSLYDSSDRWIGYINSLGTNDSYGDWVQRDGKWYYYTKTGQVTKGWAKIDNRWHYFDANGVNIDTNQARFISSSINDALTITKKHQLFPSIMLAQAVLESNYGTSELALKANNFFGMKFKENEDEGKYEKYYVETKEYDATTGETITIRAAFRKYPTRLQSFEDNALKLRLGVSWDNNYYSGTWRENAKTYKDASKALTGRYATDPNYGQKLNTRIETWKLNQFD</sequence>
<dbReference type="Pfam" id="PF19127">
    <property type="entry name" value="Choline_bind_3"/>
    <property type="match status" value="1"/>
</dbReference>
<name>A0ABV9M319_9ENTE</name>
<protein>
    <submittedName>
        <fullName evidence="6">Glucosaminidase domain-containing protein</fullName>
    </submittedName>
</protein>
<dbReference type="Gene3D" id="1.10.530.10">
    <property type="match status" value="1"/>
</dbReference>
<keyword evidence="2" id="KW-0677">Repeat</keyword>
<evidence type="ECO:0000256" key="4">
    <source>
        <dbReference type="PROSITE-ProRule" id="PRU00591"/>
    </source>
</evidence>
<keyword evidence="7" id="KW-1185">Reference proteome</keyword>
<evidence type="ECO:0000313" key="7">
    <source>
        <dbReference type="Proteomes" id="UP001596026"/>
    </source>
</evidence>
<proteinExistence type="inferred from homology"/>
<evidence type="ECO:0000256" key="1">
    <source>
        <dbReference type="ARBA" id="ARBA00010266"/>
    </source>
</evidence>
<dbReference type="InterPro" id="IPR018337">
    <property type="entry name" value="Cell_wall/Cho-bd_repeat"/>
</dbReference>
<organism evidence="6 7">
    <name type="scientific">Enterococcus eurekensis</name>
    <dbReference type="NCBI Taxonomy" id="1159753"/>
    <lineage>
        <taxon>Bacteria</taxon>
        <taxon>Bacillati</taxon>
        <taxon>Bacillota</taxon>
        <taxon>Bacilli</taxon>
        <taxon>Lactobacillales</taxon>
        <taxon>Enterococcaceae</taxon>
        <taxon>Enterococcus</taxon>
    </lineage>
</organism>
<feature type="repeat" description="Cell wall-binding" evidence="4">
    <location>
        <begin position="430"/>
        <end position="449"/>
    </location>
</feature>
<evidence type="ECO:0000256" key="3">
    <source>
        <dbReference type="ARBA" id="ARBA00022801"/>
    </source>
</evidence>
<reference evidence="7" key="1">
    <citation type="journal article" date="2019" name="Int. J. Syst. Evol. Microbiol.">
        <title>The Global Catalogue of Microorganisms (GCM) 10K type strain sequencing project: providing services to taxonomists for standard genome sequencing and annotation.</title>
        <authorList>
            <consortium name="The Broad Institute Genomics Platform"/>
            <consortium name="The Broad Institute Genome Sequencing Center for Infectious Disease"/>
            <person name="Wu L."/>
            <person name="Ma J."/>
        </authorList>
    </citation>
    <scope>NUCLEOTIDE SEQUENCE [LARGE SCALE GENOMIC DNA]</scope>
    <source>
        <strain evidence="7">CGMCC 1.19061</strain>
    </source>
</reference>
<dbReference type="SUPFAM" id="SSF69360">
    <property type="entry name" value="Cell wall binding repeat"/>
    <property type="match status" value="1"/>
</dbReference>
<feature type="domain" description="Mannosyl-glycoprotein endo-beta-N-acetylglucosamidase-like" evidence="5">
    <location>
        <begin position="445"/>
        <end position="612"/>
    </location>
</feature>
<dbReference type="RefSeq" id="WP_379964411.1">
    <property type="nucleotide sequence ID" value="NZ_JBHSGT010000029.1"/>
</dbReference>
<dbReference type="Proteomes" id="UP001596026">
    <property type="component" value="Unassembled WGS sequence"/>
</dbReference>
<comment type="similarity">
    <text evidence="1">Belongs to the glycosyl hydrolase 73 family.</text>
</comment>